<dbReference type="Proteomes" id="UP000664203">
    <property type="component" value="Unassembled WGS sequence"/>
</dbReference>
<reference evidence="1" key="1">
    <citation type="submission" date="2021-03" db="EMBL/GenBank/DDBJ databases">
        <authorList>
            <person name="Tagirdzhanova G."/>
        </authorList>
    </citation>
    <scope>NUCLEOTIDE SEQUENCE</scope>
</reference>
<accession>A0A8H3G8B2</accession>
<name>A0A8H3G8B2_9LECA</name>
<comment type="caution">
    <text evidence="1">The sequence shown here is derived from an EMBL/GenBank/DDBJ whole genome shotgun (WGS) entry which is preliminary data.</text>
</comment>
<organism evidence="1 2">
    <name type="scientific">Alectoria fallacina</name>
    <dbReference type="NCBI Taxonomy" id="1903189"/>
    <lineage>
        <taxon>Eukaryota</taxon>
        <taxon>Fungi</taxon>
        <taxon>Dikarya</taxon>
        <taxon>Ascomycota</taxon>
        <taxon>Pezizomycotina</taxon>
        <taxon>Lecanoromycetes</taxon>
        <taxon>OSLEUM clade</taxon>
        <taxon>Lecanoromycetidae</taxon>
        <taxon>Lecanorales</taxon>
        <taxon>Lecanorineae</taxon>
        <taxon>Parmeliaceae</taxon>
        <taxon>Alectoria</taxon>
    </lineage>
</organism>
<keyword evidence="2" id="KW-1185">Reference proteome</keyword>
<sequence>MTSINDLHWTSPAAVLTSGQLRQCTKSRAEVMMSVVGATTWYEDYVSKHKHAPPEDNLVLGFYPAAFLKEASQKIGLTFFTAIACDMRFAQGVILLVNNEWKFIDDRKPVGSMLPFTSSKTYIVLPHRIGFSVYSHPAVKTWNLRDDASVCIKQAGVLTPGCFKSPSDHEYNPLKQDILRAPVPIQENVMTLDSEIEGFSGNLEEWLASFSNPQQAPNVAVCLYQQTFYDKGTPAPQTGLLLKELGTVRKTGQKVMLKIGVYLANCRATWDVESTEVDWIVM</sequence>
<evidence type="ECO:0000313" key="1">
    <source>
        <dbReference type="EMBL" id="CAF9936422.1"/>
    </source>
</evidence>
<dbReference type="OrthoDB" id="2157530at2759"/>
<protein>
    <submittedName>
        <fullName evidence="1">Uncharacterized protein</fullName>
    </submittedName>
</protein>
<dbReference type="EMBL" id="CAJPDR010000441">
    <property type="protein sequence ID" value="CAF9936422.1"/>
    <property type="molecule type" value="Genomic_DNA"/>
</dbReference>
<evidence type="ECO:0000313" key="2">
    <source>
        <dbReference type="Proteomes" id="UP000664203"/>
    </source>
</evidence>
<proteinExistence type="predicted"/>
<gene>
    <name evidence="1" type="ORF">ALECFALPRED_006849</name>
</gene>
<dbReference type="AlphaFoldDB" id="A0A8H3G8B2"/>